<dbReference type="PROSITE" id="PS00027">
    <property type="entry name" value="HOMEOBOX_1"/>
    <property type="match status" value="1"/>
</dbReference>
<evidence type="ECO:0000256" key="7">
    <source>
        <dbReference type="ARBA" id="ARBA00023163"/>
    </source>
</evidence>
<dbReference type="HOGENOM" id="CLU_059940_2_0_1"/>
<evidence type="ECO:0000256" key="5">
    <source>
        <dbReference type="ARBA" id="ARBA00023125"/>
    </source>
</evidence>
<dbReference type="GeneID" id="102687373"/>
<dbReference type="GO" id="GO:0000978">
    <property type="term" value="F:RNA polymerase II cis-regulatory region sequence-specific DNA binding"/>
    <property type="evidence" value="ECO:0000318"/>
    <property type="project" value="GO_Central"/>
</dbReference>
<evidence type="ECO:0000256" key="10">
    <source>
        <dbReference type="RuleBase" id="RU000682"/>
    </source>
</evidence>
<name>W5MJV3_LEPOC</name>
<dbReference type="InterPro" id="IPR022067">
    <property type="entry name" value="HoxA13_N"/>
</dbReference>
<dbReference type="STRING" id="7918.ENSLOCP00000008662"/>
<evidence type="ECO:0000256" key="9">
    <source>
        <dbReference type="PROSITE-ProRule" id="PRU00108"/>
    </source>
</evidence>
<dbReference type="GO" id="GO:0005634">
    <property type="term" value="C:nucleus"/>
    <property type="evidence" value="ECO:0007669"/>
    <property type="project" value="UniProtKB-SubCell"/>
</dbReference>
<dbReference type="GeneTree" id="ENSGT00940000161457"/>
<evidence type="ECO:0000256" key="6">
    <source>
        <dbReference type="ARBA" id="ARBA00023155"/>
    </source>
</evidence>
<dbReference type="RefSeq" id="XP_006636559.1">
    <property type="nucleotide sequence ID" value="XM_006636496.2"/>
</dbReference>
<dbReference type="Pfam" id="PF12284">
    <property type="entry name" value="HoxA13_N"/>
    <property type="match status" value="1"/>
</dbReference>
<keyword evidence="8 9" id="KW-0539">Nucleus</keyword>
<dbReference type="SUPFAM" id="SSF46689">
    <property type="entry name" value="Homeodomain-like"/>
    <property type="match status" value="1"/>
</dbReference>
<dbReference type="InterPro" id="IPR001356">
    <property type="entry name" value="HD"/>
</dbReference>
<keyword evidence="6 9" id="KW-0371">Homeobox</keyword>
<evidence type="ECO:0000256" key="8">
    <source>
        <dbReference type="ARBA" id="ARBA00023242"/>
    </source>
</evidence>
<dbReference type="Ensembl" id="ENSLOCT00000008672.1">
    <property type="protein sequence ID" value="ENSLOCP00000008662.1"/>
    <property type="gene ID" value="ENSLOCG00000007161.1"/>
</dbReference>
<dbReference type="AlphaFoldDB" id="W5MJV3"/>
<reference evidence="12" key="3">
    <citation type="submission" date="2025-09" db="UniProtKB">
        <authorList>
            <consortium name="Ensembl"/>
        </authorList>
    </citation>
    <scope>IDENTIFICATION</scope>
</reference>
<accession>W5MJV3</accession>
<dbReference type="InterPro" id="IPR051003">
    <property type="entry name" value="AP_axis_regulatory_Homeobox"/>
</dbReference>
<dbReference type="PANTHER" id="PTHR45804">
    <property type="entry name" value="SEGMENTATION PROTEIN FUSHI TARAZU-LIKE PROTEIN"/>
    <property type="match status" value="1"/>
</dbReference>
<feature type="DNA-binding region" description="Homeobox" evidence="9">
    <location>
        <begin position="219"/>
        <end position="278"/>
    </location>
</feature>
<dbReference type="SMART" id="SM00389">
    <property type="entry name" value="HOX"/>
    <property type="match status" value="1"/>
</dbReference>
<dbReference type="InterPro" id="IPR017970">
    <property type="entry name" value="Homeobox_CS"/>
</dbReference>
<evidence type="ECO:0000313" key="13">
    <source>
        <dbReference type="Proteomes" id="UP000018468"/>
    </source>
</evidence>
<evidence type="ECO:0000259" key="11">
    <source>
        <dbReference type="PROSITE" id="PS50071"/>
    </source>
</evidence>
<comment type="subcellular location">
    <subcellularLocation>
        <location evidence="1 9 10">Nucleus</location>
    </subcellularLocation>
</comment>
<evidence type="ECO:0000256" key="1">
    <source>
        <dbReference type="ARBA" id="ARBA00004123"/>
    </source>
</evidence>
<keyword evidence="4" id="KW-0805">Transcription regulation</keyword>
<proteinExistence type="inferred from homology"/>
<dbReference type="FunFam" id="1.10.10.60:FF:000130">
    <property type="entry name" value="Homeobox protein Hox-D12"/>
    <property type="match status" value="1"/>
</dbReference>
<evidence type="ECO:0000256" key="4">
    <source>
        <dbReference type="ARBA" id="ARBA00023015"/>
    </source>
</evidence>
<dbReference type="GO" id="GO:0000981">
    <property type="term" value="F:DNA-binding transcription factor activity, RNA polymerase II-specific"/>
    <property type="evidence" value="ECO:0000318"/>
    <property type="project" value="GO_Central"/>
</dbReference>
<dbReference type="GO" id="GO:0006357">
    <property type="term" value="P:regulation of transcription by RNA polymerase II"/>
    <property type="evidence" value="ECO:0000318"/>
    <property type="project" value="GO_Central"/>
</dbReference>
<dbReference type="Bgee" id="ENSLOCG00000007161">
    <property type="expression patterns" value="Expressed in intestine and 3 other cell types or tissues"/>
</dbReference>
<keyword evidence="5 9" id="KW-0238">DNA-binding</keyword>
<dbReference type="eggNOG" id="KOG0487">
    <property type="taxonomic scope" value="Eukaryota"/>
</dbReference>
<evidence type="ECO:0000256" key="3">
    <source>
        <dbReference type="ARBA" id="ARBA00022473"/>
    </source>
</evidence>
<dbReference type="OMA" id="AVMNQPD"/>
<dbReference type="Proteomes" id="UP000018468">
    <property type="component" value="Linkage group LG12"/>
</dbReference>
<dbReference type="InterPro" id="IPR009057">
    <property type="entry name" value="Homeodomain-like_sf"/>
</dbReference>
<comment type="similarity">
    <text evidence="2">Belongs to the Abd-B homeobox family.</text>
</comment>
<organism evidence="12 13">
    <name type="scientific">Lepisosteus oculatus</name>
    <name type="common">Spotted gar</name>
    <dbReference type="NCBI Taxonomy" id="7918"/>
    <lineage>
        <taxon>Eukaryota</taxon>
        <taxon>Metazoa</taxon>
        <taxon>Chordata</taxon>
        <taxon>Craniata</taxon>
        <taxon>Vertebrata</taxon>
        <taxon>Euteleostomi</taxon>
        <taxon>Actinopterygii</taxon>
        <taxon>Neopterygii</taxon>
        <taxon>Holostei</taxon>
        <taxon>Semionotiformes</taxon>
        <taxon>Lepisosteidae</taxon>
        <taxon>Lepisosteus</taxon>
    </lineage>
</organism>
<keyword evidence="7" id="KW-0804">Transcription</keyword>
<reference evidence="13" key="1">
    <citation type="submission" date="2011-12" db="EMBL/GenBank/DDBJ databases">
        <title>The Draft Genome of Lepisosteus oculatus.</title>
        <authorList>
            <consortium name="The Broad Institute Genome Assembly &amp; Analysis Group"/>
            <consortium name="Computational R&amp;D Group"/>
            <consortium name="and Sequencing Platform"/>
            <person name="Di Palma F."/>
            <person name="Alfoldi J."/>
            <person name="Johnson J."/>
            <person name="Berlin A."/>
            <person name="Gnerre S."/>
            <person name="Jaffe D."/>
            <person name="MacCallum I."/>
            <person name="Young S."/>
            <person name="Walker B.J."/>
            <person name="Lander E.S."/>
            <person name="Lindblad-Toh K."/>
        </authorList>
    </citation>
    <scope>NUCLEOTIDE SEQUENCE [LARGE SCALE GENOMIC DNA]</scope>
</reference>
<reference evidence="12" key="2">
    <citation type="submission" date="2025-08" db="UniProtKB">
        <authorList>
            <consortium name="Ensembl"/>
        </authorList>
    </citation>
    <scope>IDENTIFICATION</scope>
</reference>
<evidence type="ECO:0000313" key="12">
    <source>
        <dbReference type="Ensembl" id="ENSLOCP00000008662.1"/>
    </source>
</evidence>
<dbReference type="PROSITE" id="PS50071">
    <property type="entry name" value="HOMEOBOX_2"/>
    <property type="match status" value="1"/>
</dbReference>
<dbReference type="Pfam" id="PF00046">
    <property type="entry name" value="Homeodomain"/>
    <property type="match status" value="1"/>
</dbReference>
<dbReference type="CDD" id="cd00086">
    <property type="entry name" value="homeodomain"/>
    <property type="match status" value="1"/>
</dbReference>
<dbReference type="PANTHER" id="PTHR45804:SF3">
    <property type="entry name" value="HOMEOBOX PROTEIN HOX-A13"/>
    <property type="match status" value="1"/>
</dbReference>
<feature type="domain" description="Homeobox" evidence="11">
    <location>
        <begin position="217"/>
        <end position="277"/>
    </location>
</feature>
<dbReference type="OrthoDB" id="6159439at2759"/>
<dbReference type="KEGG" id="loc:102687373"/>
<dbReference type="EMBL" id="AHAT01020101">
    <property type="status" value="NOT_ANNOTATED_CDS"/>
    <property type="molecule type" value="Genomic_DNA"/>
</dbReference>
<evidence type="ECO:0000256" key="2">
    <source>
        <dbReference type="ARBA" id="ARBA00006317"/>
    </source>
</evidence>
<dbReference type="Gene3D" id="1.10.10.60">
    <property type="entry name" value="Homeodomain-like"/>
    <property type="match status" value="1"/>
</dbReference>
<keyword evidence="13" id="KW-1185">Reference proteome</keyword>
<sequence length="288" mass="32369">MEGLGGDIPSSQRRTFFSTAFEAHSSRAAPGSSVYSFGDRSDSLGPDSIKPYTPLQSSAASANTSIGYSCHFGNSYYGCKLPHSAGFQRSVMKHNAHESVGGHSEDMYMDISGFTGNNMHCSEFPGRAKEFTVYQGYTGSYARFPGYIDVPVAPRTGVGDSRHETVLPIEGYQPWTLSKSWNSQLYCAKEQMPNSHIWKSSLTGDVVLNQADVSAYRRGRKKRVPYTKGQLKELEREYTLSKFITKDKRRRIAASTNLSERQVTIWFQNRRVKDKKILSKLKDFEKYS</sequence>
<dbReference type="CTD" id="30407"/>
<dbReference type="InParanoid" id="W5MJV3"/>
<keyword evidence="3" id="KW-0217">Developmental protein</keyword>
<protein>
    <submittedName>
        <fullName evidence="12">Homeobox D13</fullName>
    </submittedName>
</protein>